<sequence length="292" mass="31963">MTGPAFLRKPSRIQESAPVQRRIRCQPFAQVVGQSAWRMTLLHDRPDDLVLWVTRGQGRIVVNGVRRGLGVNNAVVLPAGTLMSVELGAQALAQVIQSPPGTAPRMPTTPMHLRPRDTFAQAELTGEIEAMQREIARDRPHVQDALGAHLTLVAVWLERQRSDGLLDSPPENAGDRLVRRYAELLVQHHRSERVMADYADMLDVTPTHLTRVCKAACGRSAAEILTERVIHAAREMLAEPEPPIGAVADALGFSSAAYFSRFVQMHTGATPSALRLRSGRDAPAAPLGVRRA</sequence>
<dbReference type="GO" id="GO:0032259">
    <property type="term" value="P:methylation"/>
    <property type="evidence" value="ECO:0007669"/>
    <property type="project" value="UniProtKB-KW"/>
</dbReference>
<keyword evidence="6" id="KW-1185">Reference proteome</keyword>
<dbReference type="InterPro" id="IPR018062">
    <property type="entry name" value="HTH_AraC-typ_CS"/>
</dbReference>
<dbReference type="AlphaFoldDB" id="A0A1X6YV12"/>
<evidence type="ECO:0000256" key="1">
    <source>
        <dbReference type="ARBA" id="ARBA00023015"/>
    </source>
</evidence>
<dbReference type="SUPFAM" id="SSF46689">
    <property type="entry name" value="Homeodomain-like"/>
    <property type="match status" value="1"/>
</dbReference>
<keyword evidence="2" id="KW-0238">DNA-binding</keyword>
<dbReference type="EC" id="2.1.1.-" evidence="5"/>
<dbReference type="InterPro" id="IPR037923">
    <property type="entry name" value="HTH-like"/>
</dbReference>
<dbReference type="InterPro" id="IPR018060">
    <property type="entry name" value="HTH_AraC"/>
</dbReference>
<proteinExistence type="predicted"/>
<dbReference type="Proteomes" id="UP000193570">
    <property type="component" value="Unassembled WGS sequence"/>
</dbReference>
<dbReference type="GO" id="GO:0008168">
    <property type="term" value="F:methyltransferase activity"/>
    <property type="evidence" value="ECO:0007669"/>
    <property type="project" value="UniProtKB-KW"/>
</dbReference>
<dbReference type="Gene3D" id="1.10.10.60">
    <property type="entry name" value="Homeodomain-like"/>
    <property type="match status" value="1"/>
</dbReference>
<accession>A0A1X6YV12</accession>
<evidence type="ECO:0000259" key="4">
    <source>
        <dbReference type="PROSITE" id="PS01124"/>
    </source>
</evidence>
<organism evidence="5 6">
    <name type="scientific">Roseivivax jejudonensis</name>
    <dbReference type="NCBI Taxonomy" id="1529041"/>
    <lineage>
        <taxon>Bacteria</taxon>
        <taxon>Pseudomonadati</taxon>
        <taxon>Pseudomonadota</taxon>
        <taxon>Alphaproteobacteria</taxon>
        <taxon>Rhodobacterales</taxon>
        <taxon>Roseobacteraceae</taxon>
        <taxon>Roseivivax</taxon>
    </lineage>
</organism>
<dbReference type="SUPFAM" id="SSF51215">
    <property type="entry name" value="Regulatory protein AraC"/>
    <property type="match status" value="1"/>
</dbReference>
<dbReference type="PROSITE" id="PS00041">
    <property type="entry name" value="HTH_ARAC_FAMILY_1"/>
    <property type="match status" value="1"/>
</dbReference>
<keyword evidence="1" id="KW-0805">Transcription regulation</keyword>
<dbReference type="PANTHER" id="PTHR43280:SF32">
    <property type="entry name" value="TRANSCRIPTIONAL REGULATORY PROTEIN"/>
    <property type="match status" value="1"/>
</dbReference>
<reference evidence="5 6" key="1">
    <citation type="submission" date="2017-03" db="EMBL/GenBank/DDBJ databases">
        <authorList>
            <person name="Afonso C.L."/>
            <person name="Miller P.J."/>
            <person name="Scott M.A."/>
            <person name="Spackman E."/>
            <person name="Goraichik I."/>
            <person name="Dimitrov K.M."/>
            <person name="Suarez D.L."/>
            <person name="Swayne D.E."/>
        </authorList>
    </citation>
    <scope>NUCLEOTIDE SEQUENCE [LARGE SCALE GENOMIC DNA]</scope>
    <source>
        <strain evidence="5 6">CECT 8625</strain>
    </source>
</reference>
<feature type="domain" description="HTH araC/xylS-type" evidence="4">
    <location>
        <begin position="179"/>
        <end position="277"/>
    </location>
</feature>
<dbReference type="OrthoDB" id="9814125at2"/>
<name>A0A1X6YV12_9RHOB</name>
<dbReference type="GO" id="GO:0003700">
    <property type="term" value="F:DNA-binding transcription factor activity"/>
    <property type="evidence" value="ECO:0007669"/>
    <property type="project" value="InterPro"/>
</dbReference>
<dbReference type="Pfam" id="PF12833">
    <property type="entry name" value="HTH_18"/>
    <property type="match status" value="1"/>
</dbReference>
<dbReference type="GO" id="GO:0043565">
    <property type="term" value="F:sequence-specific DNA binding"/>
    <property type="evidence" value="ECO:0007669"/>
    <property type="project" value="InterPro"/>
</dbReference>
<keyword evidence="5" id="KW-0808">Transferase</keyword>
<dbReference type="SMART" id="SM00342">
    <property type="entry name" value="HTH_ARAC"/>
    <property type="match status" value="1"/>
</dbReference>
<evidence type="ECO:0000313" key="6">
    <source>
        <dbReference type="Proteomes" id="UP000193570"/>
    </source>
</evidence>
<keyword evidence="5" id="KW-0489">Methyltransferase</keyword>
<keyword evidence="3" id="KW-0804">Transcription</keyword>
<dbReference type="EMBL" id="FWFK01000002">
    <property type="protein sequence ID" value="SLN31519.1"/>
    <property type="molecule type" value="Genomic_DNA"/>
</dbReference>
<dbReference type="PROSITE" id="PS01124">
    <property type="entry name" value="HTH_ARAC_FAMILY_2"/>
    <property type="match status" value="1"/>
</dbReference>
<dbReference type="PANTHER" id="PTHR43280">
    <property type="entry name" value="ARAC-FAMILY TRANSCRIPTIONAL REGULATOR"/>
    <property type="match status" value="1"/>
</dbReference>
<protein>
    <submittedName>
        <fullName evidence="5">Bifunctional transcriptional activator/DNA repair enzyme AdaA</fullName>
        <ecNumber evidence="5">2.1.1.-</ecNumber>
    </submittedName>
</protein>
<evidence type="ECO:0000256" key="2">
    <source>
        <dbReference type="ARBA" id="ARBA00023125"/>
    </source>
</evidence>
<evidence type="ECO:0000313" key="5">
    <source>
        <dbReference type="EMBL" id="SLN31519.1"/>
    </source>
</evidence>
<evidence type="ECO:0000256" key="3">
    <source>
        <dbReference type="ARBA" id="ARBA00023163"/>
    </source>
</evidence>
<gene>
    <name evidence="5" type="primary">adaA</name>
    <name evidence="5" type="ORF">ROJ8625_01427</name>
</gene>
<dbReference type="InterPro" id="IPR009057">
    <property type="entry name" value="Homeodomain-like_sf"/>
</dbReference>